<accession>A0A2D6YJG4</accession>
<comment type="similarity">
    <text evidence="2">Belongs to the uracil-DNA glycosylase (UDG) superfamily. Type 4 (UDGa) family.</text>
</comment>
<keyword evidence="10" id="KW-0411">Iron-sulfur</keyword>
<dbReference type="PANTHER" id="PTHR33693">
    <property type="entry name" value="TYPE-5 URACIL-DNA GLYCOSYLASE"/>
    <property type="match status" value="1"/>
</dbReference>
<evidence type="ECO:0000256" key="7">
    <source>
        <dbReference type="ARBA" id="ARBA00022763"/>
    </source>
</evidence>
<dbReference type="EC" id="3.2.2.27" evidence="3"/>
<dbReference type="SMART" id="SM00987">
    <property type="entry name" value="UreE_C"/>
    <property type="match status" value="1"/>
</dbReference>
<keyword evidence="9" id="KW-0408">Iron</keyword>
<dbReference type="GO" id="GO:0004844">
    <property type="term" value="F:uracil DNA N-glycosylase activity"/>
    <property type="evidence" value="ECO:0007669"/>
    <property type="project" value="UniProtKB-EC"/>
</dbReference>
<dbReference type="SMART" id="SM00986">
    <property type="entry name" value="UDG"/>
    <property type="match status" value="1"/>
</dbReference>
<evidence type="ECO:0000259" key="12">
    <source>
        <dbReference type="SMART" id="SM00986"/>
    </source>
</evidence>
<dbReference type="SUPFAM" id="SSF52141">
    <property type="entry name" value="Uracil-DNA glycosylase-like"/>
    <property type="match status" value="1"/>
</dbReference>
<organism evidence="13 14">
    <name type="scientific">SAR324 cluster bacterium</name>
    <dbReference type="NCBI Taxonomy" id="2024889"/>
    <lineage>
        <taxon>Bacteria</taxon>
        <taxon>Deltaproteobacteria</taxon>
        <taxon>SAR324 cluster</taxon>
    </lineage>
</organism>
<comment type="caution">
    <text evidence="13">The sequence shown here is derived from an EMBL/GenBank/DDBJ whole genome shotgun (WGS) entry which is preliminary data.</text>
</comment>
<dbReference type="GO" id="GO:0046872">
    <property type="term" value="F:metal ion binding"/>
    <property type="evidence" value="ECO:0007669"/>
    <property type="project" value="UniProtKB-KW"/>
</dbReference>
<evidence type="ECO:0000256" key="1">
    <source>
        <dbReference type="ARBA" id="ARBA00001400"/>
    </source>
</evidence>
<dbReference type="InterPro" id="IPR036895">
    <property type="entry name" value="Uracil-DNA_glycosylase-like_sf"/>
</dbReference>
<evidence type="ECO:0000256" key="3">
    <source>
        <dbReference type="ARBA" id="ARBA00012030"/>
    </source>
</evidence>
<sequence>MDYPTLLLYLENQLKWLQKKDCHYLNQESLPKVELCELIDGLYELVPHKSGDSGKELNFAELSKSEKNALSLQNLKQELAISCAQAREEVNNTSDLDSCPPSSKVPVFREPESIERVHNELRDQSKVETLYELCHQNSECQRCTLGPTRNQFVFGSGNNGSLLLFVGEGPGADEDRLGLPFVGKAGKLLDRMIDVIGLVREDVYVTNVVKCRPPNNRNPTSDEIAQCMGILERQIELVNPRLIITLGNVPTQALLPGSPGITKSRGNLKKYRDWDILPTFHPSYLLRNPNAMHEAWQDFQKISEYVFPH</sequence>
<evidence type="ECO:0000256" key="4">
    <source>
        <dbReference type="ARBA" id="ARBA00019403"/>
    </source>
</evidence>
<feature type="domain" description="Uracil-DNA glycosylase-like" evidence="12">
    <location>
        <begin position="154"/>
        <end position="300"/>
    </location>
</feature>
<evidence type="ECO:0000313" key="14">
    <source>
        <dbReference type="Proteomes" id="UP000226525"/>
    </source>
</evidence>
<evidence type="ECO:0000256" key="8">
    <source>
        <dbReference type="ARBA" id="ARBA00022801"/>
    </source>
</evidence>
<dbReference type="InterPro" id="IPR005273">
    <property type="entry name" value="Ura-DNA_glyco_family4"/>
</dbReference>
<proteinExistence type="inferred from homology"/>
<evidence type="ECO:0000256" key="5">
    <source>
        <dbReference type="ARBA" id="ARBA00022485"/>
    </source>
</evidence>
<dbReference type="Gene3D" id="3.40.470.10">
    <property type="entry name" value="Uracil-DNA glycosylase-like domain"/>
    <property type="match status" value="1"/>
</dbReference>
<dbReference type="GO" id="GO:0051539">
    <property type="term" value="F:4 iron, 4 sulfur cluster binding"/>
    <property type="evidence" value="ECO:0007669"/>
    <property type="project" value="UniProtKB-KW"/>
</dbReference>
<comment type="catalytic activity">
    <reaction evidence="1">
        <text>Hydrolyzes single-stranded DNA or mismatched double-stranded DNA and polynucleotides, releasing free uracil.</text>
        <dbReference type="EC" id="3.2.2.27"/>
    </reaction>
</comment>
<keyword evidence="6" id="KW-0479">Metal-binding</keyword>
<dbReference type="NCBIfam" id="TIGR00758">
    <property type="entry name" value="UDG_fam4"/>
    <property type="match status" value="1"/>
</dbReference>
<dbReference type="InterPro" id="IPR005122">
    <property type="entry name" value="Uracil-DNA_glycosylase-like"/>
</dbReference>
<protein>
    <recommendedName>
        <fullName evidence="4">Type-4 uracil-DNA glycosylase</fullName>
        <ecNumber evidence="3">3.2.2.27</ecNumber>
    </recommendedName>
</protein>
<dbReference type="Pfam" id="PF03167">
    <property type="entry name" value="UDG"/>
    <property type="match status" value="1"/>
</dbReference>
<evidence type="ECO:0000256" key="2">
    <source>
        <dbReference type="ARBA" id="ARBA00006521"/>
    </source>
</evidence>
<reference evidence="14" key="1">
    <citation type="submission" date="2017-09" db="EMBL/GenBank/DDBJ databases">
        <title>The Reconstruction of 2,631 Draft Metagenome-Assembled Genomes from the Global Oceans.</title>
        <authorList>
            <person name="Tully B.J."/>
            <person name="Graham E.D."/>
            <person name="Heidelberg J.F."/>
        </authorList>
    </citation>
    <scope>NUCLEOTIDE SEQUENCE [LARGE SCALE GENOMIC DNA]</scope>
</reference>
<gene>
    <name evidence="13" type="ORF">CMN54_07770</name>
</gene>
<dbReference type="GO" id="GO:0006281">
    <property type="term" value="P:DNA repair"/>
    <property type="evidence" value="ECO:0007669"/>
    <property type="project" value="UniProtKB-KW"/>
</dbReference>
<keyword evidence="7" id="KW-0227">DNA damage</keyword>
<dbReference type="InterPro" id="IPR051536">
    <property type="entry name" value="UDG_Type-4/5"/>
</dbReference>
<evidence type="ECO:0000313" key="13">
    <source>
        <dbReference type="EMBL" id="MAH63326.1"/>
    </source>
</evidence>
<keyword evidence="11" id="KW-0234">DNA repair</keyword>
<name>A0A2D6YJG4_9DELT</name>
<keyword evidence="5" id="KW-0004">4Fe-4S</keyword>
<evidence type="ECO:0000256" key="10">
    <source>
        <dbReference type="ARBA" id="ARBA00023014"/>
    </source>
</evidence>
<evidence type="ECO:0000256" key="9">
    <source>
        <dbReference type="ARBA" id="ARBA00023004"/>
    </source>
</evidence>
<evidence type="ECO:0000256" key="11">
    <source>
        <dbReference type="ARBA" id="ARBA00023204"/>
    </source>
</evidence>
<dbReference type="CDD" id="cd10030">
    <property type="entry name" value="UDG-F4_TTUDGA_SPO1dp_like"/>
    <property type="match status" value="1"/>
</dbReference>
<dbReference type="PANTHER" id="PTHR33693:SF1">
    <property type="entry name" value="TYPE-4 URACIL-DNA GLYCOSYLASE"/>
    <property type="match status" value="1"/>
</dbReference>
<keyword evidence="8" id="KW-0378">Hydrolase</keyword>
<dbReference type="EMBL" id="NZEX01000089">
    <property type="protein sequence ID" value="MAH63326.1"/>
    <property type="molecule type" value="Genomic_DNA"/>
</dbReference>
<dbReference type="Proteomes" id="UP000226525">
    <property type="component" value="Unassembled WGS sequence"/>
</dbReference>
<evidence type="ECO:0000256" key="6">
    <source>
        <dbReference type="ARBA" id="ARBA00022723"/>
    </source>
</evidence>
<dbReference type="AlphaFoldDB" id="A0A2D6YJG4"/>